<dbReference type="OrthoDB" id="665248at2759"/>
<dbReference type="Proteomes" id="UP000244336">
    <property type="component" value="Chromosome 2"/>
</dbReference>
<feature type="region of interest" description="Disordered" evidence="1">
    <location>
        <begin position="1"/>
        <end position="80"/>
    </location>
</feature>
<dbReference type="EMBL" id="CM009750">
    <property type="protein sequence ID" value="PUZ69762.1"/>
    <property type="molecule type" value="Genomic_DNA"/>
</dbReference>
<feature type="compositionally biased region" description="Polar residues" evidence="1">
    <location>
        <begin position="1"/>
        <end position="11"/>
    </location>
</feature>
<dbReference type="STRING" id="1504633.A0A2T7EPK2"/>
<dbReference type="Gramene" id="PUZ69762">
    <property type="protein sequence ID" value="PUZ69762"/>
    <property type="gene ID" value="GQ55_2G137000"/>
</dbReference>
<organism evidence="2 3">
    <name type="scientific">Panicum hallii var. hallii</name>
    <dbReference type="NCBI Taxonomy" id="1504633"/>
    <lineage>
        <taxon>Eukaryota</taxon>
        <taxon>Viridiplantae</taxon>
        <taxon>Streptophyta</taxon>
        <taxon>Embryophyta</taxon>
        <taxon>Tracheophyta</taxon>
        <taxon>Spermatophyta</taxon>
        <taxon>Magnoliopsida</taxon>
        <taxon>Liliopsida</taxon>
        <taxon>Poales</taxon>
        <taxon>Poaceae</taxon>
        <taxon>PACMAD clade</taxon>
        <taxon>Panicoideae</taxon>
        <taxon>Panicodae</taxon>
        <taxon>Paniceae</taxon>
        <taxon>Panicinae</taxon>
        <taxon>Panicum</taxon>
        <taxon>Panicum sect. Panicum</taxon>
    </lineage>
</organism>
<evidence type="ECO:0000313" key="3">
    <source>
        <dbReference type="Proteomes" id="UP000244336"/>
    </source>
</evidence>
<feature type="compositionally biased region" description="Basic and acidic residues" evidence="1">
    <location>
        <begin position="62"/>
        <end position="80"/>
    </location>
</feature>
<reference evidence="2 3" key="1">
    <citation type="submission" date="2018-04" db="EMBL/GenBank/DDBJ databases">
        <title>WGS assembly of Panicum hallii var. hallii HAL2.</title>
        <authorList>
            <person name="Lovell J."/>
            <person name="Jenkins J."/>
            <person name="Lowry D."/>
            <person name="Mamidi S."/>
            <person name="Sreedasyam A."/>
            <person name="Weng X."/>
            <person name="Barry K."/>
            <person name="Bonette J."/>
            <person name="Campitelli B."/>
            <person name="Daum C."/>
            <person name="Gordon S."/>
            <person name="Gould B."/>
            <person name="Lipzen A."/>
            <person name="MacQueen A."/>
            <person name="Palacio-Mejia J."/>
            <person name="Plott C."/>
            <person name="Shakirov E."/>
            <person name="Shu S."/>
            <person name="Yoshinaga Y."/>
            <person name="Zane M."/>
            <person name="Rokhsar D."/>
            <person name="Grimwood J."/>
            <person name="Schmutz J."/>
            <person name="Juenger T."/>
        </authorList>
    </citation>
    <scope>NUCLEOTIDE SEQUENCE [LARGE SCALE GENOMIC DNA]</scope>
    <source>
        <strain evidence="3">cv. HAL2</strain>
    </source>
</reference>
<proteinExistence type="predicted"/>
<protein>
    <submittedName>
        <fullName evidence="2">Uncharacterized protein</fullName>
    </submittedName>
</protein>
<evidence type="ECO:0000313" key="2">
    <source>
        <dbReference type="EMBL" id="PUZ69762.1"/>
    </source>
</evidence>
<name>A0A2T7EPK2_9POAL</name>
<feature type="compositionally biased region" description="Polar residues" evidence="1">
    <location>
        <begin position="31"/>
        <end position="49"/>
    </location>
</feature>
<evidence type="ECO:0000256" key="1">
    <source>
        <dbReference type="SAM" id="MobiDB-lite"/>
    </source>
</evidence>
<gene>
    <name evidence="2" type="ORF">GQ55_2G137000</name>
</gene>
<dbReference type="AlphaFoldDB" id="A0A2T7EPK2"/>
<sequence length="80" mass="8135">MSTNSGSQPPQQDAAAAAAAGGGGAEKDPQQADTVTKTVQTVEVRSSAGQPDEEGVLKPVRVVHEIPAKDAKENPGVKQD</sequence>
<keyword evidence="3" id="KW-1185">Reference proteome</keyword>
<accession>A0A2T7EPK2</accession>